<dbReference type="GO" id="GO:0000270">
    <property type="term" value="P:peptidoglycan metabolic process"/>
    <property type="evidence" value="ECO:0007669"/>
    <property type="project" value="InterPro"/>
</dbReference>
<dbReference type="Proteomes" id="UP000255193">
    <property type="component" value="Unassembled WGS sequence"/>
</dbReference>
<dbReference type="InterPro" id="IPR008258">
    <property type="entry name" value="Transglycosylase_SLT_dom_1"/>
</dbReference>
<dbReference type="GO" id="GO:0008933">
    <property type="term" value="F:peptidoglycan lytic transglycosylase activity"/>
    <property type="evidence" value="ECO:0007669"/>
    <property type="project" value="InterPro"/>
</dbReference>
<evidence type="ECO:0000259" key="2">
    <source>
        <dbReference type="Pfam" id="PF01464"/>
    </source>
</evidence>
<dbReference type="GO" id="GO:0016020">
    <property type="term" value="C:membrane"/>
    <property type="evidence" value="ECO:0007669"/>
    <property type="project" value="InterPro"/>
</dbReference>
<gene>
    <name evidence="3" type="primary">slt_2</name>
    <name evidence="3" type="ORF">NCTC11091_00505</name>
</gene>
<dbReference type="InterPro" id="IPR000189">
    <property type="entry name" value="Transglyc_AS"/>
</dbReference>
<comment type="similarity">
    <text evidence="1">Belongs to the transglycosylase Slt family.</text>
</comment>
<sequence length="253" mass="27930">MVQVRSNFRPHKPTRLLISDGWLIVVSLVWLVPSHAGNMYVFKDNNGRVLLTNVVENDRPVGTGFSQFTQKVKVTYYADTNVHTYRNWGATEAAVPASGSKNRNAYDAMIVAAATRHGVDPALMKAVMHTESGFNPMARSPVGAQGLMQLMPATARRFGVANAWNPADNIEGAAKYLKYLNGRFGSIEHVLAGYNAGEGNVTKYGGVPPFRETRDYVKRVLSRYNNLYRNDPTLRAGGEQTLSYSSTTTYGNF</sequence>
<dbReference type="Gene3D" id="1.10.530.10">
    <property type="match status" value="1"/>
</dbReference>
<accession>A0A378Q260</accession>
<dbReference type="PROSITE" id="PS00922">
    <property type="entry name" value="TRANSGLYCOSYLASE"/>
    <property type="match status" value="1"/>
</dbReference>
<evidence type="ECO:0000256" key="1">
    <source>
        <dbReference type="ARBA" id="ARBA00007734"/>
    </source>
</evidence>
<name>A0A378Q260_9GAMM</name>
<evidence type="ECO:0000313" key="3">
    <source>
        <dbReference type="EMBL" id="STY94735.1"/>
    </source>
</evidence>
<dbReference type="SUPFAM" id="SSF53955">
    <property type="entry name" value="Lysozyme-like"/>
    <property type="match status" value="1"/>
</dbReference>
<dbReference type="Pfam" id="PF01464">
    <property type="entry name" value="SLT"/>
    <property type="match status" value="1"/>
</dbReference>
<dbReference type="PANTHER" id="PTHR37423">
    <property type="entry name" value="SOLUBLE LYTIC MUREIN TRANSGLYCOSYLASE-RELATED"/>
    <property type="match status" value="1"/>
</dbReference>
<feature type="domain" description="Transglycosylase SLT" evidence="2">
    <location>
        <begin position="110"/>
        <end position="212"/>
    </location>
</feature>
<dbReference type="EMBL" id="UGQA01000001">
    <property type="protein sequence ID" value="STY94735.1"/>
    <property type="molecule type" value="Genomic_DNA"/>
</dbReference>
<reference evidence="3 4" key="1">
    <citation type="submission" date="2018-06" db="EMBL/GenBank/DDBJ databases">
        <authorList>
            <consortium name="Pathogen Informatics"/>
            <person name="Doyle S."/>
        </authorList>
    </citation>
    <scope>NUCLEOTIDE SEQUENCE [LARGE SCALE GENOMIC DNA]</scope>
    <source>
        <strain evidence="3 4">NCTC11091</strain>
    </source>
</reference>
<dbReference type="PANTHER" id="PTHR37423:SF2">
    <property type="entry name" value="MEMBRANE-BOUND LYTIC MUREIN TRANSGLYCOSYLASE C"/>
    <property type="match status" value="1"/>
</dbReference>
<proteinExistence type="inferred from homology"/>
<dbReference type="CDD" id="cd00254">
    <property type="entry name" value="LT-like"/>
    <property type="match status" value="1"/>
</dbReference>
<dbReference type="RefSeq" id="WP_067058549.1">
    <property type="nucleotide sequence ID" value="NZ_UGQA01000001.1"/>
</dbReference>
<dbReference type="InterPro" id="IPR023346">
    <property type="entry name" value="Lysozyme-like_dom_sf"/>
</dbReference>
<keyword evidence="3" id="KW-0456">Lyase</keyword>
<dbReference type="EC" id="4.2.2.-" evidence="3"/>
<evidence type="ECO:0000313" key="4">
    <source>
        <dbReference type="Proteomes" id="UP000255193"/>
    </source>
</evidence>
<protein>
    <submittedName>
        <fullName evidence="3">Soluble lytic murein transglycosylase</fullName>
        <ecNumber evidence="3">4.2.2.-</ecNumber>
    </submittedName>
</protein>
<organism evidence="3 4">
    <name type="scientific">Faucicola atlantae</name>
    <dbReference type="NCBI Taxonomy" id="34059"/>
    <lineage>
        <taxon>Bacteria</taxon>
        <taxon>Pseudomonadati</taxon>
        <taxon>Pseudomonadota</taxon>
        <taxon>Gammaproteobacteria</taxon>
        <taxon>Moraxellales</taxon>
        <taxon>Moraxellaceae</taxon>
        <taxon>Faucicola</taxon>
    </lineage>
</organism>
<dbReference type="AlphaFoldDB" id="A0A378Q260"/>